<keyword evidence="4 7" id="KW-0812">Transmembrane</keyword>
<keyword evidence="3" id="KW-1003">Cell membrane</keyword>
<evidence type="ECO:0000313" key="9">
    <source>
        <dbReference type="EMBL" id="MBC6610698.1"/>
    </source>
</evidence>
<evidence type="ECO:0000313" key="10">
    <source>
        <dbReference type="Proteomes" id="UP000622017"/>
    </source>
</evidence>
<dbReference type="RefSeq" id="WP_187318992.1">
    <property type="nucleotide sequence ID" value="NZ_JACSCY010000004.1"/>
</dbReference>
<feature type="transmembrane region" description="Helical" evidence="7">
    <location>
        <begin position="231"/>
        <end position="251"/>
    </location>
</feature>
<feature type="transmembrane region" description="Helical" evidence="7">
    <location>
        <begin position="177"/>
        <end position="193"/>
    </location>
</feature>
<evidence type="ECO:0000256" key="4">
    <source>
        <dbReference type="ARBA" id="ARBA00022692"/>
    </source>
</evidence>
<keyword evidence="5 7" id="KW-1133">Transmembrane helix</keyword>
<evidence type="ECO:0000256" key="3">
    <source>
        <dbReference type="ARBA" id="ARBA00022475"/>
    </source>
</evidence>
<keyword evidence="9" id="KW-0808">Transferase</keyword>
<evidence type="ECO:0000256" key="1">
    <source>
        <dbReference type="ARBA" id="ARBA00004651"/>
    </source>
</evidence>
<feature type="domain" description="Acyltransferase 3" evidence="8">
    <location>
        <begin position="33"/>
        <end position="347"/>
    </location>
</feature>
<organism evidence="9 10">
    <name type="scientific">Hymenobacter citatus</name>
    <dbReference type="NCBI Taxonomy" id="2763506"/>
    <lineage>
        <taxon>Bacteria</taxon>
        <taxon>Pseudomonadati</taxon>
        <taxon>Bacteroidota</taxon>
        <taxon>Cytophagia</taxon>
        <taxon>Cytophagales</taxon>
        <taxon>Hymenobacteraceae</taxon>
        <taxon>Hymenobacter</taxon>
    </lineage>
</organism>
<comment type="caution">
    <text evidence="9">The sequence shown here is derived from an EMBL/GenBank/DDBJ whole genome shotgun (WGS) entry which is preliminary data.</text>
</comment>
<dbReference type="Pfam" id="PF01757">
    <property type="entry name" value="Acyl_transf_3"/>
    <property type="match status" value="1"/>
</dbReference>
<name>A0ABR7MIB8_9BACT</name>
<evidence type="ECO:0000256" key="5">
    <source>
        <dbReference type="ARBA" id="ARBA00022989"/>
    </source>
</evidence>
<keyword evidence="10" id="KW-1185">Reference proteome</keyword>
<feature type="transmembrane region" description="Helical" evidence="7">
    <location>
        <begin position="100"/>
        <end position="117"/>
    </location>
</feature>
<evidence type="ECO:0000259" key="8">
    <source>
        <dbReference type="Pfam" id="PF01757"/>
    </source>
</evidence>
<gene>
    <name evidence="9" type="ORF">H8B15_07175</name>
</gene>
<feature type="transmembrane region" description="Helical" evidence="7">
    <location>
        <begin position="141"/>
        <end position="165"/>
    </location>
</feature>
<feature type="transmembrane region" description="Helical" evidence="7">
    <location>
        <begin position="37"/>
        <end position="55"/>
    </location>
</feature>
<dbReference type="PANTHER" id="PTHR40074">
    <property type="entry name" value="O-ACETYLTRANSFERASE WECH"/>
    <property type="match status" value="1"/>
</dbReference>
<feature type="transmembrane region" description="Helical" evidence="7">
    <location>
        <begin position="297"/>
        <end position="315"/>
    </location>
</feature>
<dbReference type="PANTHER" id="PTHR40074:SF2">
    <property type="entry name" value="O-ACETYLTRANSFERASE WECH"/>
    <property type="match status" value="1"/>
</dbReference>
<evidence type="ECO:0000256" key="7">
    <source>
        <dbReference type="SAM" id="Phobius"/>
    </source>
</evidence>
<comment type="subcellular location">
    <subcellularLocation>
        <location evidence="1">Cell membrane</location>
        <topology evidence="1">Multi-pass membrane protein</topology>
    </subcellularLocation>
</comment>
<comment type="similarity">
    <text evidence="2">Belongs to the acyltransferase 3 family.</text>
</comment>
<evidence type="ECO:0000256" key="2">
    <source>
        <dbReference type="ARBA" id="ARBA00007400"/>
    </source>
</evidence>
<dbReference type="Proteomes" id="UP000622017">
    <property type="component" value="Unassembled WGS sequence"/>
</dbReference>
<feature type="transmembrane region" description="Helical" evidence="7">
    <location>
        <begin position="199"/>
        <end position="219"/>
    </location>
</feature>
<reference evidence="9 10" key="1">
    <citation type="submission" date="2020-08" db="EMBL/GenBank/DDBJ databases">
        <title>Hymenobacter sp.</title>
        <authorList>
            <person name="Kim M.K."/>
        </authorList>
    </citation>
    <scope>NUCLEOTIDE SEQUENCE [LARGE SCALE GENOMIC DNA]</scope>
    <source>
        <strain evidence="9 10">BT507</strain>
    </source>
</reference>
<dbReference type="GO" id="GO:0016746">
    <property type="term" value="F:acyltransferase activity"/>
    <property type="evidence" value="ECO:0007669"/>
    <property type="project" value="UniProtKB-KW"/>
</dbReference>
<protein>
    <submittedName>
        <fullName evidence="9">Acyltransferase</fullName>
    </submittedName>
</protein>
<evidence type="ECO:0000256" key="6">
    <source>
        <dbReference type="ARBA" id="ARBA00023136"/>
    </source>
</evidence>
<dbReference type="InterPro" id="IPR002656">
    <property type="entry name" value="Acyl_transf_3_dom"/>
</dbReference>
<feature type="transmembrane region" description="Helical" evidence="7">
    <location>
        <begin position="335"/>
        <end position="355"/>
    </location>
</feature>
<proteinExistence type="inferred from homology"/>
<keyword evidence="6 7" id="KW-0472">Membrane</keyword>
<accession>A0ABR7MIB8</accession>
<feature type="transmembrane region" description="Helical" evidence="7">
    <location>
        <begin position="257"/>
        <end position="277"/>
    </location>
</feature>
<sequence length="365" mass="42989">METVNTFVAKQPTAFLDKVNASTTVARKPAFLDYIQNARAIAILFIVAIHCYGILKPEFEPVILQRGTLLFMFISGFLFQYLSKRFDKKTYWYKKVQNILVPYVLISLPILFIRFATHHHNPDITEVFPAFFTYSLPTQLVAYYVTGMHLVPFWFIPMICFYYLLAPVFIYLDRNRTVYYFLPVFMCLSLLVTRSSELYRFHLAFIHYISIYLLGMFASRYHKRLLSITDLLWPILLGLTVAFIVLGAIFTQKEIRFIEQFLYCQKLLLCWSIIYLLWKFNDKIMQNKFLSSNLTKLSNVSFALYFIHYYFLYFIDYLTENGTLNWSPTFFHSTLIFVADLLFCFAAIAVIKAIAGSRSKYLMGY</sequence>
<dbReference type="EMBL" id="JACSCY010000004">
    <property type="protein sequence ID" value="MBC6610698.1"/>
    <property type="molecule type" value="Genomic_DNA"/>
</dbReference>
<feature type="transmembrane region" description="Helical" evidence="7">
    <location>
        <begin position="61"/>
        <end position="79"/>
    </location>
</feature>
<keyword evidence="9" id="KW-0012">Acyltransferase</keyword>